<dbReference type="GO" id="GO:0005783">
    <property type="term" value="C:endoplasmic reticulum"/>
    <property type="evidence" value="ECO:0007669"/>
    <property type="project" value="TreeGrafter"/>
</dbReference>
<organism evidence="7 8">
    <name type="scientific">Tremella mesenterica</name>
    <name type="common">Jelly fungus</name>
    <dbReference type="NCBI Taxonomy" id="5217"/>
    <lineage>
        <taxon>Eukaryota</taxon>
        <taxon>Fungi</taxon>
        <taxon>Dikarya</taxon>
        <taxon>Basidiomycota</taxon>
        <taxon>Agaricomycotina</taxon>
        <taxon>Tremellomycetes</taxon>
        <taxon>Tremellales</taxon>
        <taxon>Tremellaceae</taxon>
        <taxon>Tremella</taxon>
    </lineage>
</organism>
<sequence>MLHHRFNSNTTSTSHSSGIGPSKSAPPSNKTYTPLRRQSSGLYATPQSGTKVRYPMPSPNLTPYADGSPLPVYPSYPSSNGGYGVPDGPELSIQGNNPVLAVVRHGLDGLRLGLADAARLDRSWSLVWSDHELRSLVIKSTLINLLSLLLLSLWPLIFSPIFSTSTTSAISPTMQDKTREISMWYNLLLSWPVFIVCFWINASWSPDITRRAHTLLHPSYRFQPSPSPTPTSAGFSQQSNIESFVSNPIGWLMPSLTRITMISDFTLLTRIMCMIPTLGRWSAMGYMCIINSYYFFESTFLSRSWGLDHRISFMQERIGYMIGFGLPATVLTSFGPPLVNMVIFALIYPFFVIQALQSRPPQTRQSLFPTPPSPHISLPPSPSLDPSPTPSNPFFSSSSKKPIAIWDRLQVPIFFFARYALRGLAWFELALGRDRRRSVGLGERPGKRLM</sequence>
<comment type="subcellular location">
    <subcellularLocation>
        <location evidence="1">Membrane</location>
        <topology evidence="1">Multi-pass membrane protein</topology>
    </subcellularLocation>
</comment>
<evidence type="ECO:0008006" key="9">
    <source>
        <dbReference type="Google" id="ProtNLM"/>
    </source>
</evidence>
<evidence type="ECO:0000256" key="6">
    <source>
        <dbReference type="SAM" id="Phobius"/>
    </source>
</evidence>
<evidence type="ECO:0000256" key="5">
    <source>
        <dbReference type="SAM" id="MobiDB-lite"/>
    </source>
</evidence>
<dbReference type="OrthoDB" id="266518at2759"/>
<dbReference type="Pfam" id="PF07264">
    <property type="entry name" value="EI24"/>
    <property type="match status" value="1"/>
</dbReference>
<feature type="transmembrane region" description="Helical" evidence="6">
    <location>
        <begin position="183"/>
        <end position="202"/>
    </location>
</feature>
<evidence type="ECO:0000256" key="2">
    <source>
        <dbReference type="ARBA" id="ARBA00022692"/>
    </source>
</evidence>
<feature type="transmembrane region" description="Helical" evidence="6">
    <location>
        <begin position="278"/>
        <end position="296"/>
    </location>
</feature>
<dbReference type="VEuPathDB" id="FungiDB:TREMEDRAFT_61261"/>
<feature type="transmembrane region" description="Helical" evidence="6">
    <location>
        <begin position="142"/>
        <end position="163"/>
    </location>
</feature>
<keyword evidence="2 6" id="KW-0812">Transmembrane</keyword>
<reference evidence="7 8" key="1">
    <citation type="submission" date="2016-06" db="EMBL/GenBank/DDBJ databases">
        <title>Evolution of pathogenesis and genome organization in the Tremellales.</title>
        <authorList>
            <person name="Cuomo C."/>
            <person name="Litvintseva A."/>
            <person name="Heitman J."/>
            <person name="Chen Y."/>
            <person name="Sun S."/>
            <person name="Springer D."/>
            <person name="Dromer F."/>
            <person name="Young S."/>
            <person name="Zeng Q."/>
            <person name="Chapman S."/>
            <person name="Gujja S."/>
            <person name="Saif S."/>
            <person name="Birren B."/>
        </authorList>
    </citation>
    <scope>NUCLEOTIDE SEQUENCE [LARGE SCALE GENOMIC DNA]</scope>
    <source>
        <strain evidence="7 8">ATCC 28783</strain>
    </source>
</reference>
<keyword evidence="4 6" id="KW-0472">Membrane</keyword>
<keyword evidence="8" id="KW-1185">Reference proteome</keyword>
<proteinExistence type="predicted"/>
<feature type="compositionally biased region" description="Pro residues" evidence="5">
    <location>
        <begin position="369"/>
        <end position="391"/>
    </location>
</feature>
<feature type="compositionally biased region" description="Polar residues" evidence="5">
    <location>
        <begin position="25"/>
        <end position="50"/>
    </location>
</feature>
<feature type="compositionally biased region" description="Low complexity" evidence="5">
    <location>
        <begin position="7"/>
        <end position="17"/>
    </location>
</feature>
<dbReference type="InParanoid" id="A0A4Q1BQC8"/>
<comment type="caution">
    <text evidence="7">The sequence shown here is derived from an EMBL/GenBank/DDBJ whole genome shotgun (WGS) entry which is preliminary data.</text>
</comment>
<evidence type="ECO:0000256" key="3">
    <source>
        <dbReference type="ARBA" id="ARBA00022989"/>
    </source>
</evidence>
<feature type="region of interest" description="Disordered" evidence="5">
    <location>
        <begin position="363"/>
        <end position="397"/>
    </location>
</feature>
<gene>
    <name evidence="7" type="ORF">M231_02592</name>
</gene>
<keyword evidence="3 6" id="KW-1133">Transmembrane helix</keyword>
<dbReference type="PANTHER" id="PTHR21389:SF0">
    <property type="entry name" value="ETOPOSIDE-INDUCED PROTEIN 2.4 HOMOLOG"/>
    <property type="match status" value="1"/>
</dbReference>
<evidence type="ECO:0000313" key="8">
    <source>
        <dbReference type="Proteomes" id="UP000289152"/>
    </source>
</evidence>
<name>A0A4Q1BQC8_TREME</name>
<dbReference type="AlphaFoldDB" id="A0A4Q1BQC8"/>
<feature type="region of interest" description="Disordered" evidence="5">
    <location>
        <begin position="1"/>
        <end position="61"/>
    </location>
</feature>
<protein>
    <recommendedName>
        <fullName evidence="9">Etoposide-induced protein 2.4-domain-containing protein</fullName>
    </recommendedName>
</protein>
<evidence type="ECO:0000256" key="1">
    <source>
        <dbReference type="ARBA" id="ARBA00004141"/>
    </source>
</evidence>
<evidence type="ECO:0000256" key="4">
    <source>
        <dbReference type="ARBA" id="ARBA00023136"/>
    </source>
</evidence>
<dbReference type="GO" id="GO:0016020">
    <property type="term" value="C:membrane"/>
    <property type="evidence" value="ECO:0007669"/>
    <property type="project" value="UniProtKB-SubCell"/>
</dbReference>
<evidence type="ECO:0000313" key="7">
    <source>
        <dbReference type="EMBL" id="RXK40135.1"/>
    </source>
</evidence>
<dbReference type="EMBL" id="SDIL01000022">
    <property type="protein sequence ID" value="RXK40135.1"/>
    <property type="molecule type" value="Genomic_DNA"/>
</dbReference>
<feature type="transmembrane region" description="Helical" evidence="6">
    <location>
        <begin position="338"/>
        <end position="356"/>
    </location>
</feature>
<dbReference type="InterPro" id="IPR059112">
    <property type="entry name" value="CysZ/EI24"/>
</dbReference>
<dbReference type="GO" id="GO:0016236">
    <property type="term" value="P:macroautophagy"/>
    <property type="evidence" value="ECO:0007669"/>
    <property type="project" value="TreeGrafter"/>
</dbReference>
<dbReference type="PANTHER" id="PTHR21389">
    <property type="entry name" value="P53 INDUCED PROTEIN"/>
    <property type="match status" value="1"/>
</dbReference>
<dbReference type="Proteomes" id="UP000289152">
    <property type="component" value="Unassembled WGS sequence"/>
</dbReference>
<accession>A0A4Q1BQC8</accession>